<reference evidence="9 10" key="1">
    <citation type="journal article" date="2019" name="Int. J. Syst. Evol. Microbiol.">
        <title>Lactobacillus salitolerans sp. nov., a novel lactic acid bacterium isolated from spent mushroom substrates.</title>
        <authorList>
            <person name="Tohno M."/>
            <person name="Tanizawa Y."/>
            <person name="Kojima Y."/>
            <person name="Sakamoto M."/>
            <person name="Nakamura Y."/>
            <person name="Ohkuma M."/>
            <person name="Kobayashi H."/>
        </authorList>
    </citation>
    <scope>NUCLEOTIDE SEQUENCE [LARGE SCALE GENOMIC DNA]</scope>
    <source>
        <strain evidence="9 10">YK43</strain>
    </source>
</reference>
<dbReference type="SUPFAM" id="SSF51419">
    <property type="entry name" value="PLP-binding barrel"/>
    <property type="match status" value="1"/>
</dbReference>
<accession>A0A401IS39</accession>
<dbReference type="UniPathway" id="UPA00042">
    <property type="reaction ID" value="UER00497"/>
</dbReference>
<evidence type="ECO:0000256" key="7">
    <source>
        <dbReference type="PIRSR" id="PIRSR600821-52"/>
    </source>
</evidence>
<evidence type="ECO:0000256" key="5">
    <source>
        <dbReference type="HAMAP-Rule" id="MF_01201"/>
    </source>
</evidence>
<name>A0A401IS39_9LACO</name>
<sequence length="379" mass="41463">MVTGRHRGTKAVIDLGAIYHNVKEESEHLTSQQELFAVVKANAYGHGLIPVAQAASQAGAAGFCVALIDEGLALRQAGFTQPILILGVNSPLEAVLMAQNDLAAAVGDVAFFEQAAPFLKQAGLKLKIHLALDTGMGRIGFRTAEELTAALAAVNQLPEQFDFEGIFTHFATADTADQSYLKKQTVALEQMLAVVKKRPRYVHFANTAAAFWHPQYQGNIIRYGIGMYGLNPSGTELKEPRNLQPALELVSQLVAVKQIKAGDSVGYGQTYTAQNNEWVGTVPLGYADGWSRRMQGFSVLVDGKYCEIIGRVCMDQFMVRLPQRFELGTKVTLIGKNNGQVITAQKAAEHAGTIHYEILSALTERVERQYVWKNRENDV</sequence>
<dbReference type="InterPro" id="IPR009006">
    <property type="entry name" value="Ala_racemase/Decarboxylase_C"/>
</dbReference>
<dbReference type="GO" id="GO:0030632">
    <property type="term" value="P:D-alanine biosynthetic process"/>
    <property type="evidence" value="ECO:0007669"/>
    <property type="project" value="UniProtKB-UniRule"/>
</dbReference>
<dbReference type="Proteomes" id="UP000286848">
    <property type="component" value="Unassembled WGS sequence"/>
</dbReference>
<dbReference type="SMART" id="SM01005">
    <property type="entry name" value="Ala_racemase_C"/>
    <property type="match status" value="1"/>
</dbReference>
<dbReference type="InterPro" id="IPR001608">
    <property type="entry name" value="Ala_racemase_N"/>
</dbReference>
<dbReference type="NCBIfam" id="TIGR00492">
    <property type="entry name" value="alr"/>
    <property type="match status" value="1"/>
</dbReference>
<evidence type="ECO:0000313" key="10">
    <source>
        <dbReference type="Proteomes" id="UP000286848"/>
    </source>
</evidence>
<dbReference type="InterPro" id="IPR020622">
    <property type="entry name" value="Ala_racemase_pyridoxalP-BS"/>
</dbReference>
<dbReference type="CDD" id="cd00430">
    <property type="entry name" value="PLPDE_III_AR"/>
    <property type="match status" value="1"/>
</dbReference>
<comment type="caution">
    <text evidence="9">The sequence shown here is derived from an EMBL/GenBank/DDBJ whole genome shotgun (WGS) entry which is preliminary data.</text>
</comment>
<feature type="binding site" evidence="5 7">
    <location>
        <position position="138"/>
    </location>
    <ligand>
        <name>substrate</name>
    </ligand>
</feature>
<dbReference type="GO" id="GO:0008784">
    <property type="term" value="F:alanine racemase activity"/>
    <property type="evidence" value="ECO:0007669"/>
    <property type="project" value="UniProtKB-UniRule"/>
</dbReference>
<dbReference type="Gene3D" id="3.20.20.10">
    <property type="entry name" value="Alanine racemase"/>
    <property type="match status" value="1"/>
</dbReference>
<dbReference type="PROSITE" id="PS00395">
    <property type="entry name" value="ALANINE_RACEMASE"/>
    <property type="match status" value="1"/>
</dbReference>
<keyword evidence="10" id="KW-1185">Reference proteome</keyword>
<evidence type="ECO:0000256" key="6">
    <source>
        <dbReference type="PIRSR" id="PIRSR600821-50"/>
    </source>
</evidence>
<gene>
    <name evidence="9" type="primary">alr</name>
    <name evidence="9" type="ORF">LFYK43_07850</name>
</gene>
<dbReference type="RefSeq" id="WP_124975629.1">
    <property type="nucleotide sequence ID" value="NZ_BFFP01000009.1"/>
</dbReference>
<comment type="similarity">
    <text evidence="5">Belongs to the alanine racemase family.</text>
</comment>
<dbReference type="InterPro" id="IPR029066">
    <property type="entry name" value="PLP-binding_barrel"/>
</dbReference>
<dbReference type="Gene3D" id="2.40.37.10">
    <property type="entry name" value="Lyase, Ornithine Decarboxylase, Chain A, domain 1"/>
    <property type="match status" value="1"/>
</dbReference>
<dbReference type="PANTHER" id="PTHR30511">
    <property type="entry name" value="ALANINE RACEMASE"/>
    <property type="match status" value="1"/>
</dbReference>
<comment type="catalytic activity">
    <reaction evidence="1 5">
        <text>L-alanine = D-alanine</text>
        <dbReference type="Rhea" id="RHEA:20249"/>
        <dbReference type="ChEBI" id="CHEBI:57416"/>
        <dbReference type="ChEBI" id="CHEBI:57972"/>
        <dbReference type="EC" id="5.1.1.1"/>
    </reaction>
</comment>
<dbReference type="GO" id="GO:0030170">
    <property type="term" value="F:pyridoxal phosphate binding"/>
    <property type="evidence" value="ECO:0007669"/>
    <property type="project" value="UniProtKB-UniRule"/>
</dbReference>
<dbReference type="EC" id="5.1.1.1" evidence="5"/>
<dbReference type="PRINTS" id="PR00992">
    <property type="entry name" value="ALARACEMASE"/>
</dbReference>
<keyword evidence="3 5" id="KW-0663">Pyridoxal phosphate</keyword>
<dbReference type="EMBL" id="BFFP01000009">
    <property type="protein sequence ID" value="GBG94326.1"/>
    <property type="molecule type" value="Genomic_DNA"/>
</dbReference>
<dbReference type="FunFam" id="3.20.20.10:FF:000002">
    <property type="entry name" value="Alanine racemase"/>
    <property type="match status" value="1"/>
</dbReference>
<evidence type="ECO:0000256" key="4">
    <source>
        <dbReference type="ARBA" id="ARBA00023235"/>
    </source>
</evidence>
<dbReference type="SUPFAM" id="SSF50621">
    <property type="entry name" value="Alanine racemase C-terminal domain-like"/>
    <property type="match status" value="1"/>
</dbReference>
<dbReference type="AlphaFoldDB" id="A0A401IS39"/>
<comment type="cofactor">
    <cofactor evidence="2 5 6">
        <name>pyridoxal 5'-phosphate</name>
        <dbReference type="ChEBI" id="CHEBI:597326"/>
    </cofactor>
</comment>
<dbReference type="FunFam" id="2.40.37.10:FF:000006">
    <property type="entry name" value="Alanine racemase"/>
    <property type="match status" value="1"/>
</dbReference>
<keyword evidence="4 5" id="KW-0413">Isomerase</keyword>
<dbReference type="HAMAP" id="MF_01201">
    <property type="entry name" value="Ala_racemase"/>
    <property type="match status" value="1"/>
</dbReference>
<dbReference type="Pfam" id="PF00842">
    <property type="entry name" value="Ala_racemase_C"/>
    <property type="match status" value="1"/>
</dbReference>
<protein>
    <recommendedName>
        <fullName evidence="5">Alanine racemase</fullName>
        <ecNumber evidence="5">5.1.1.1</ecNumber>
    </recommendedName>
</protein>
<dbReference type="GO" id="GO:0005829">
    <property type="term" value="C:cytosol"/>
    <property type="evidence" value="ECO:0007669"/>
    <property type="project" value="TreeGrafter"/>
</dbReference>
<evidence type="ECO:0000256" key="1">
    <source>
        <dbReference type="ARBA" id="ARBA00000316"/>
    </source>
</evidence>
<feature type="modified residue" description="N6-(pyridoxal phosphate)lysine" evidence="5 6">
    <location>
        <position position="40"/>
    </location>
</feature>
<evidence type="ECO:0000313" key="9">
    <source>
        <dbReference type="EMBL" id="GBG94326.1"/>
    </source>
</evidence>
<dbReference type="OrthoDB" id="9813814at2"/>
<evidence type="ECO:0000256" key="2">
    <source>
        <dbReference type="ARBA" id="ARBA00001933"/>
    </source>
</evidence>
<evidence type="ECO:0000259" key="8">
    <source>
        <dbReference type="SMART" id="SM01005"/>
    </source>
</evidence>
<feature type="active site" description="Proton acceptor; specific for L-alanine" evidence="5">
    <location>
        <position position="267"/>
    </location>
</feature>
<feature type="binding site" evidence="5 7">
    <location>
        <position position="314"/>
    </location>
    <ligand>
        <name>substrate</name>
    </ligand>
</feature>
<dbReference type="InterPro" id="IPR011079">
    <property type="entry name" value="Ala_racemase_C"/>
</dbReference>
<dbReference type="GO" id="GO:0009252">
    <property type="term" value="P:peptidoglycan biosynthetic process"/>
    <property type="evidence" value="ECO:0007669"/>
    <property type="project" value="TreeGrafter"/>
</dbReference>
<dbReference type="InterPro" id="IPR000821">
    <property type="entry name" value="Ala_racemase"/>
</dbReference>
<dbReference type="PANTHER" id="PTHR30511:SF0">
    <property type="entry name" value="ALANINE RACEMASE, CATABOLIC-RELATED"/>
    <property type="match status" value="1"/>
</dbReference>
<feature type="domain" description="Alanine racemase C-terminal" evidence="8">
    <location>
        <begin position="246"/>
        <end position="371"/>
    </location>
</feature>
<feature type="active site" description="Proton acceptor; specific for D-alanine" evidence="5">
    <location>
        <position position="40"/>
    </location>
</feature>
<organism evidence="9 10">
    <name type="scientific">Ligilactobacillus salitolerans</name>
    <dbReference type="NCBI Taxonomy" id="1808352"/>
    <lineage>
        <taxon>Bacteria</taxon>
        <taxon>Bacillati</taxon>
        <taxon>Bacillota</taxon>
        <taxon>Bacilli</taxon>
        <taxon>Lactobacillales</taxon>
        <taxon>Lactobacillaceae</taxon>
        <taxon>Ligilactobacillus</taxon>
    </lineage>
</organism>
<comment type="pathway">
    <text evidence="5">Amino-acid biosynthesis; D-alanine biosynthesis; D-alanine from L-alanine: step 1/1.</text>
</comment>
<evidence type="ECO:0000256" key="3">
    <source>
        <dbReference type="ARBA" id="ARBA00022898"/>
    </source>
</evidence>
<comment type="function">
    <text evidence="5">Catalyzes the interconversion of L-alanine and D-alanine. May also act on other amino acids.</text>
</comment>
<dbReference type="Pfam" id="PF01168">
    <property type="entry name" value="Ala_racemase_N"/>
    <property type="match status" value="1"/>
</dbReference>
<proteinExistence type="inferred from homology"/>